<dbReference type="GeneID" id="20671500"/>
<dbReference type="Proteomes" id="UP000030671">
    <property type="component" value="Unassembled WGS sequence"/>
</dbReference>
<accession>W4JSM7</accession>
<keyword evidence="3" id="KW-1185">Reference proteome</keyword>
<reference evidence="2 3" key="1">
    <citation type="journal article" date="2012" name="New Phytol.">
        <title>Insight into trade-off between wood decay and parasitism from the genome of a fungal forest pathogen.</title>
        <authorList>
            <person name="Olson A."/>
            <person name="Aerts A."/>
            <person name="Asiegbu F."/>
            <person name="Belbahri L."/>
            <person name="Bouzid O."/>
            <person name="Broberg A."/>
            <person name="Canback B."/>
            <person name="Coutinho P.M."/>
            <person name="Cullen D."/>
            <person name="Dalman K."/>
            <person name="Deflorio G."/>
            <person name="van Diepen L.T."/>
            <person name="Dunand C."/>
            <person name="Duplessis S."/>
            <person name="Durling M."/>
            <person name="Gonthier P."/>
            <person name="Grimwood J."/>
            <person name="Fossdal C.G."/>
            <person name="Hansson D."/>
            <person name="Henrissat B."/>
            <person name="Hietala A."/>
            <person name="Himmelstrand K."/>
            <person name="Hoffmeister D."/>
            <person name="Hogberg N."/>
            <person name="James T.Y."/>
            <person name="Karlsson M."/>
            <person name="Kohler A."/>
            <person name="Kues U."/>
            <person name="Lee Y.H."/>
            <person name="Lin Y.C."/>
            <person name="Lind M."/>
            <person name="Lindquist E."/>
            <person name="Lombard V."/>
            <person name="Lucas S."/>
            <person name="Lunden K."/>
            <person name="Morin E."/>
            <person name="Murat C."/>
            <person name="Park J."/>
            <person name="Raffaello T."/>
            <person name="Rouze P."/>
            <person name="Salamov A."/>
            <person name="Schmutz J."/>
            <person name="Solheim H."/>
            <person name="Stahlberg J."/>
            <person name="Velez H."/>
            <person name="de Vries R.P."/>
            <person name="Wiebenga A."/>
            <person name="Woodward S."/>
            <person name="Yakovlev I."/>
            <person name="Garbelotto M."/>
            <person name="Martin F."/>
            <person name="Grigoriev I.V."/>
            <person name="Stenlid J."/>
        </authorList>
    </citation>
    <scope>NUCLEOTIDE SEQUENCE [LARGE SCALE GENOMIC DNA]</scope>
    <source>
        <strain evidence="2 3">TC 32-1</strain>
    </source>
</reference>
<evidence type="ECO:0000313" key="2">
    <source>
        <dbReference type="EMBL" id="ETW75861.1"/>
    </source>
</evidence>
<organism evidence="2 3">
    <name type="scientific">Heterobasidion irregulare (strain TC 32-1)</name>
    <dbReference type="NCBI Taxonomy" id="747525"/>
    <lineage>
        <taxon>Eukaryota</taxon>
        <taxon>Fungi</taxon>
        <taxon>Dikarya</taxon>
        <taxon>Basidiomycota</taxon>
        <taxon>Agaricomycotina</taxon>
        <taxon>Agaricomycetes</taxon>
        <taxon>Russulales</taxon>
        <taxon>Bondarzewiaceae</taxon>
        <taxon>Heterobasidion</taxon>
        <taxon>Heterobasidion annosum species complex</taxon>
    </lineage>
</organism>
<feature type="region of interest" description="Disordered" evidence="1">
    <location>
        <begin position="173"/>
        <end position="224"/>
    </location>
</feature>
<sequence>MIIEDDMVLGYLVDEVWLWRLAKKFGYIGTPNPAYLALYQEECHTRLMQCHEIRATIKLGRRIIEKVKIRGLRILPVYISNSQIGLCWSLPYSMHPEGRSAKKTAQLEFFKQVICEEDEPKWWASTNGDVPRAMQDVTEPREDYWRMTLQSLPGWIGSSEGFPRVEDAPVTRNERGIRIEPPPFIFIKKRDESDVETEKPSSPPPPTDDSEVDDCDMEDGEAED</sequence>
<feature type="compositionally biased region" description="Basic and acidic residues" evidence="1">
    <location>
        <begin position="188"/>
        <end position="199"/>
    </location>
</feature>
<evidence type="ECO:0000256" key="1">
    <source>
        <dbReference type="SAM" id="MobiDB-lite"/>
    </source>
</evidence>
<dbReference type="HOGENOM" id="CLU_1082048_0_0_1"/>
<dbReference type="InParanoid" id="W4JSM7"/>
<dbReference type="OrthoDB" id="3300262at2759"/>
<evidence type="ECO:0000313" key="3">
    <source>
        <dbReference type="Proteomes" id="UP000030671"/>
    </source>
</evidence>
<name>W4JSM7_HETIT</name>
<dbReference type="KEGG" id="hir:HETIRDRAFT_329536"/>
<dbReference type="EMBL" id="KI925465">
    <property type="protein sequence ID" value="ETW75861.1"/>
    <property type="molecule type" value="Genomic_DNA"/>
</dbReference>
<gene>
    <name evidence="2" type="ORF">HETIRDRAFT_329536</name>
</gene>
<protein>
    <submittedName>
        <fullName evidence="2">Uncharacterized protein</fullName>
    </submittedName>
</protein>
<dbReference type="RefSeq" id="XP_009552103.1">
    <property type="nucleotide sequence ID" value="XM_009553808.1"/>
</dbReference>
<dbReference type="AlphaFoldDB" id="W4JSM7"/>
<feature type="compositionally biased region" description="Acidic residues" evidence="1">
    <location>
        <begin position="208"/>
        <end position="224"/>
    </location>
</feature>
<proteinExistence type="predicted"/>